<dbReference type="EMBL" id="JANIEX010000916">
    <property type="protein sequence ID" value="KAJ3562074.1"/>
    <property type="molecule type" value="Genomic_DNA"/>
</dbReference>
<dbReference type="SUPFAM" id="SSF52540">
    <property type="entry name" value="P-loop containing nucleoside triphosphate hydrolases"/>
    <property type="match status" value="1"/>
</dbReference>
<sequence>MSFQGANNFTMVSPIFVSHTRSGPSGIDVLREASYREVAIDSGDSNKRRCFPGTREQYIADITSWASASDGNVSSSIFWMKGPAGVGKTSIAQTCAEELKKTGHLGAAFFFSVIKYDDPTRLFTTIAYQLSTILPDFRSILDDKIYNDKTLVTKSICSQFQSLIVEPLKELEIRGRRASRKVIFIDGLDECAGMQAEIIEIIAASARENSTPFCWAIFSRPEPRIASTFDQANVACITHNAELPISRDGDKEIEMYLRGGFKNILRQINGLHLAASWPTEEDIKKLVDAAAGLFAHSAAILHFVAGKSADPQCKERLQDALKTFSHTPSRQSTSPYALLDALYTLIMERIPSNILHSTQLLFCWLLMSGGFSANTLRVTLCTNHLGISETAFRSICHYLYAVVAYHEFPELLNWDDLPIDLKRPFDDQGQVSGLLEDHLFRVHGYLSFRHKSFYDFLIDPSRSSNFCVTTPAIFQSLFDSLVKQHLHFASSYAIRGAKLILAPNVHSSSISLSWPQGTEFVDSFLKIQSFCGVSIRLSHDHPEFKQLLQIIPLVSLKKLADLDYRKYLLADIMLCESPGGLNPAMVVGYVGAARVLPHTAFGCLRGESFDAFNSTAFLEMVDKLKEAGIIRAYHPQIAAPLLQRSLSSRKSREKSFGRYKLGHSERSVIWYWKFDTTKRFYRDFRTVDYTQAMKIYKTEKSRMWDEPWMFPI</sequence>
<dbReference type="Gene3D" id="3.40.50.300">
    <property type="entry name" value="P-loop containing nucleotide triphosphate hydrolases"/>
    <property type="match status" value="1"/>
</dbReference>
<name>A0AAD5VK65_9AGAR</name>
<evidence type="ECO:0000313" key="4">
    <source>
        <dbReference type="Proteomes" id="UP001213000"/>
    </source>
</evidence>
<proteinExistence type="predicted"/>
<reference evidence="3" key="1">
    <citation type="submission" date="2022-07" db="EMBL/GenBank/DDBJ databases">
        <title>Genome Sequence of Leucocoprinus birnbaumii.</title>
        <authorList>
            <person name="Buettner E."/>
        </authorList>
    </citation>
    <scope>NUCLEOTIDE SEQUENCE</scope>
    <source>
        <strain evidence="3">VT141</strain>
    </source>
</reference>
<comment type="caution">
    <text evidence="3">The sequence shown here is derived from an EMBL/GenBank/DDBJ whole genome shotgun (WGS) entry which is preliminary data.</text>
</comment>
<gene>
    <name evidence="3" type="ORF">NP233_g9800</name>
</gene>
<dbReference type="Proteomes" id="UP001213000">
    <property type="component" value="Unassembled WGS sequence"/>
</dbReference>
<feature type="domain" description="Nephrocystin 3-like N-terminal" evidence="2">
    <location>
        <begin position="63"/>
        <end position="220"/>
    </location>
</feature>
<evidence type="ECO:0000259" key="2">
    <source>
        <dbReference type="Pfam" id="PF24883"/>
    </source>
</evidence>
<dbReference type="PANTHER" id="PTHR10039:SF14">
    <property type="entry name" value="NACHT DOMAIN-CONTAINING PROTEIN"/>
    <property type="match status" value="1"/>
</dbReference>
<evidence type="ECO:0000256" key="1">
    <source>
        <dbReference type="ARBA" id="ARBA00022737"/>
    </source>
</evidence>
<organism evidence="3 4">
    <name type="scientific">Leucocoprinus birnbaumii</name>
    <dbReference type="NCBI Taxonomy" id="56174"/>
    <lineage>
        <taxon>Eukaryota</taxon>
        <taxon>Fungi</taxon>
        <taxon>Dikarya</taxon>
        <taxon>Basidiomycota</taxon>
        <taxon>Agaricomycotina</taxon>
        <taxon>Agaricomycetes</taxon>
        <taxon>Agaricomycetidae</taxon>
        <taxon>Agaricales</taxon>
        <taxon>Agaricineae</taxon>
        <taxon>Agaricaceae</taxon>
        <taxon>Leucocoprinus</taxon>
    </lineage>
</organism>
<dbReference type="InterPro" id="IPR056884">
    <property type="entry name" value="NPHP3-like_N"/>
</dbReference>
<accession>A0AAD5VK65</accession>
<keyword evidence="1" id="KW-0677">Repeat</keyword>
<dbReference type="Pfam" id="PF24883">
    <property type="entry name" value="NPHP3_N"/>
    <property type="match status" value="1"/>
</dbReference>
<evidence type="ECO:0000313" key="3">
    <source>
        <dbReference type="EMBL" id="KAJ3562074.1"/>
    </source>
</evidence>
<protein>
    <recommendedName>
        <fullName evidence="2">Nephrocystin 3-like N-terminal domain-containing protein</fullName>
    </recommendedName>
</protein>
<keyword evidence="4" id="KW-1185">Reference proteome</keyword>
<dbReference type="AlphaFoldDB" id="A0AAD5VK65"/>
<dbReference type="PANTHER" id="PTHR10039">
    <property type="entry name" value="AMELOGENIN"/>
    <property type="match status" value="1"/>
</dbReference>
<dbReference type="InterPro" id="IPR027417">
    <property type="entry name" value="P-loop_NTPase"/>
</dbReference>